<sequence length="148" mass="17001">MSWTCRKDVLHLEGRDQEMTQSLMDWHEGRLVVSAKNWTLLYLIILIYFPRQLETRTISHGILIGKFHLLLSAKVLRHGLSGAACPFRKADSPFRRSRIKKKEKKEKEEGERERGIKKGEVGKRGETSGGRRQSGRLGKYVSGQVARL</sequence>
<proteinExistence type="predicted"/>
<feature type="region of interest" description="Disordered" evidence="1">
    <location>
        <begin position="91"/>
        <end position="148"/>
    </location>
</feature>
<keyword evidence="3" id="KW-1185">Reference proteome</keyword>
<accession>A0A9P0MWH7</accession>
<gene>
    <name evidence="2" type="ORF">NEZAVI_LOCUS14200</name>
</gene>
<evidence type="ECO:0000313" key="3">
    <source>
        <dbReference type="Proteomes" id="UP001152798"/>
    </source>
</evidence>
<name>A0A9P0MWH7_NEZVI</name>
<dbReference type="EMBL" id="OV725082">
    <property type="protein sequence ID" value="CAH1406211.1"/>
    <property type="molecule type" value="Genomic_DNA"/>
</dbReference>
<evidence type="ECO:0000256" key="1">
    <source>
        <dbReference type="SAM" id="MobiDB-lite"/>
    </source>
</evidence>
<feature type="compositionally biased region" description="Basic and acidic residues" evidence="1">
    <location>
        <begin position="105"/>
        <end position="126"/>
    </location>
</feature>
<feature type="compositionally biased region" description="Basic residues" evidence="1">
    <location>
        <begin position="95"/>
        <end position="104"/>
    </location>
</feature>
<organism evidence="2 3">
    <name type="scientific">Nezara viridula</name>
    <name type="common">Southern green stink bug</name>
    <name type="synonym">Cimex viridulus</name>
    <dbReference type="NCBI Taxonomy" id="85310"/>
    <lineage>
        <taxon>Eukaryota</taxon>
        <taxon>Metazoa</taxon>
        <taxon>Ecdysozoa</taxon>
        <taxon>Arthropoda</taxon>
        <taxon>Hexapoda</taxon>
        <taxon>Insecta</taxon>
        <taxon>Pterygota</taxon>
        <taxon>Neoptera</taxon>
        <taxon>Paraneoptera</taxon>
        <taxon>Hemiptera</taxon>
        <taxon>Heteroptera</taxon>
        <taxon>Panheteroptera</taxon>
        <taxon>Pentatomomorpha</taxon>
        <taxon>Pentatomoidea</taxon>
        <taxon>Pentatomidae</taxon>
        <taxon>Pentatominae</taxon>
        <taxon>Nezara</taxon>
    </lineage>
</organism>
<evidence type="ECO:0000313" key="2">
    <source>
        <dbReference type="EMBL" id="CAH1406211.1"/>
    </source>
</evidence>
<reference evidence="2" key="1">
    <citation type="submission" date="2022-01" db="EMBL/GenBank/DDBJ databases">
        <authorList>
            <person name="King R."/>
        </authorList>
    </citation>
    <scope>NUCLEOTIDE SEQUENCE</scope>
</reference>
<protein>
    <submittedName>
        <fullName evidence="2">Uncharacterized protein</fullName>
    </submittedName>
</protein>
<dbReference type="AlphaFoldDB" id="A0A9P0MWH7"/>
<dbReference type="Proteomes" id="UP001152798">
    <property type="component" value="Chromosome 6"/>
</dbReference>